<dbReference type="GO" id="GO:0043165">
    <property type="term" value="P:Gram-negative-bacterium-type cell outer membrane assembly"/>
    <property type="evidence" value="ECO:0007669"/>
    <property type="project" value="InterPro"/>
</dbReference>
<dbReference type="EMBL" id="DTMM01000087">
    <property type="protein sequence ID" value="HFT93192.1"/>
    <property type="molecule type" value="Genomic_DNA"/>
</dbReference>
<accession>A0A7C3QUD7</accession>
<gene>
    <name evidence="3" type="ORF">ENX03_04510</name>
</gene>
<keyword evidence="2" id="KW-1133">Transmembrane helix</keyword>
<evidence type="ECO:0000313" key="3">
    <source>
        <dbReference type="EMBL" id="HFT93192.1"/>
    </source>
</evidence>
<evidence type="ECO:0000256" key="2">
    <source>
        <dbReference type="SAM" id="Phobius"/>
    </source>
</evidence>
<dbReference type="Gene3D" id="3.30.160.150">
    <property type="entry name" value="Lipoprotein like domain"/>
    <property type="match status" value="1"/>
</dbReference>
<dbReference type="InterPro" id="IPR007485">
    <property type="entry name" value="LPS_assembly_LptE"/>
</dbReference>
<evidence type="ECO:0008006" key="4">
    <source>
        <dbReference type="Google" id="ProtNLM"/>
    </source>
</evidence>
<organism evidence="3">
    <name type="scientific">Leptospirillum ferriphilum</name>
    <dbReference type="NCBI Taxonomy" id="178606"/>
    <lineage>
        <taxon>Bacteria</taxon>
        <taxon>Pseudomonadati</taxon>
        <taxon>Nitrospirota</taxon>
        <taxon>Nitrospiria</taxon>
        <taxon>Nitrospirales</taxon>
        <taxon>Nitrospiraceae</taxon>
        <taxon>Leptospirillum</taxon>
    </lineage>
</organism>
<dbReference type="Pfam" id="PF04390">
    <property type="entry name" value="LptE"/>
    <property type="match status" value="1"/>
</dbReference>
<dbReference type="GO" id="GO:0019867">
    <property type="term" value="C:outer membrane"/>
    <property type="evidence" value="ECO:0007669"/>
    <property type="project" value="InterPro"/>
</dbReference>
<feature type="region of interest" description="Disordered" evidence="1">
    <location>
        <begin position="211"/>
        <end position="240"/>
    </location>
</feature>
<name>A0A7C3QUD7_9BACT</name>
<keyword evidence="2" id="KW-0472">Membrane</keyword>
<sequence>MNFLSDDDCIPTGKRLWQILFLPFLLGILTLGGCGYHVMTLSAVTQTPQTVKLGLSRTVTIAVRTFHNNTVYPLVETQVTQVLKDTLQKTSGVILVNNPKRADVVLTGSVVAVNEIPFALSSVVGIEEYQVEVILAAKLVAFNGQVLWTGGSVMGTAPMYMSENLALLQQTQQYAINTASHNATIRLIQQMAHGIASTSYIPIQNATIGGSQTPLPGAMPSTPGGAPAPQQPSLQPGAIP</sequence>
<dbReference type="AlphaFoldDB" id="A0A7C3QUD7"/>
<comment type="caution">
    <text evidence="3">The sequence shown here is derived from an EMBL/GenBank/DDBJ whole genome shotgun (WGS) entry which is preliminary data.</text>
</comment>
<evidence type="ECO:0000256" key="1">
    <source>
        <dbReference type="SAM" id="MobiDB-lite"/>
    </source>
</evidence>
<reference evidence="3" key="1">
    <citation type="journal article" date="2020" name="mSystems">
        <title>Genome- and Community-Level Interaction Insights into Carbon Utilization and Element Cycling Functions of Hydrothermarchaeota in Hydrothermal Sediment.</title>
        <authorList>
            <person name="Zhou Z."/>
            <person name="Liu Y."/>
            <person name="Xu W."/>
            <person name="Pan J."/>
            <person name="Luo Z.H."/>
            <person name="Li M."/>
        </authorList>
    </citation>
    <scope>NUCLEOTIDE SEQUENCE [LARGE SCALE GENOMIC DNA]</scope>
    <source>
        <strain evidence="3">SpSt-902</strain>
    </source>
</reference>
<protein>
    <recommendedName>
        <fullName evidence="4">Lipopolysaccharide-assembly</fullName>
    </recommendedName>
</protein>
<feature type="transmembrane region" description="Helical" evidence="2">
    <location>
        <begin position="20"/>
        <end position="39"/>
    </location>
</feature>
<proteinExistence type="predicted"/>
<keyword evidence="2" id="KW-0812">Transmembrane</keyword>